<reference evidence="2 3" key="1">
    <citation type="submission" date="2024-01" db="EMBL/GenBank/DDBJ databases">
        <title>Genome assemblies of Stephania.</title>
        <authorList>
            <person name="Yang L."/>
        </authorList>
    </citation>
    <scope>NUCLEOTIDE SEQUENCE [LARGE SCALE GENOMIC DNA]</scope>
    <source>
        <strain evidence="2">YNDBR</strain>
        <tissue evidence="2">Leaf</tissue>
    </source>
</reference>
<comment type="caution">
    <text evidence="2">The sequence shown here is derived from an EMBL/GenBank/DDBJ whole genome shotgun (WGS) entry which is preliminary data.</text>
</comment>
<organism evidence="2 3">
    <name type="scientific">Stephania yunnanensis</name>
    <dbReference type="NCBI Taxonomy" id="152371"/>
    <lineage>
        <taxon>Eukaryota</taxon>
        <taxon>Viridiplantae</taxon>
        <taxon>Streptophyta</taxon>
        <taxon>Embryophyta</taxon>
        <taxon>Tracheophyta</taxon>
        <taxon>Spermatophyta</taxon>
        <taxon>Magnoliopsida</taxon>
        <taxon>Ranunculales</taxon>
        <taxon>Menispermaceae</taxon>
        <taxon>Menispermoideae</taxon>
        <taxon>Cissampelideae</taxon>
        <taxon>Stephania</taxon>
    </lineage>
</organism>
<feature type="compositionally biased region" description="Basic and acidic residues" evidence="1">
    <location>
        <begin position="184"/>
        <end position="193"/>
    </location>
</feature>
<accession>A0AAP0PBV3</accession>
<proteinExistence type="predicted"/>
<feature type="compositionally biased region" description="Low complexity" evidence="1">
    <location>
        <begin position="174"/>
        <end position="183"/>
    </location>
</feature>
<name>A0AAP0PBV3_9MAGN</name>
<dbReference type="Proteomes" id="UP001420932">
    <property type="component" value="Unassembled WGS sequence"/>
</dbReference>
<protein>
    <submittedName>
        <fullName evidence="2">Uncharacterized protein</fullName>
    </submittedName>
</protein>
<gene>
    <name evidence="2" type="ORF">Syun_014460</name>
</gene>
<dbReference type="EMBL" id="JBBNAF010000006">
    <property type="protein sequence ID" value="KAK9135130.1"/>
    <property type="molecule type" value="Genomic_DNA"/>
</dbReference>
<evidence type="ECO:0000313" key="2">
    <source>
        <dbReference type="EMBL" id="KAK9135130.1"/>
    </source>
</evidence>
<dbReference type="AlphaFoldDB" id="A0AAP0PBV3"/>
<evidence type="ECO:0000256" key="1">
    <source>
        <dbReference type="SAM" id="MobiDB-lite"/>
    </source>
</evidence>
<evidence type="ECO:0000313" key="3">
    <source>
        <dbReference type="Proteomes" id="UP001420932"/>
    </source>
</evidence>
<sequence>MKNATTDHTRSMNDRGAAGSWFASAKELHTSAALVIQVGRVFFTVHNQSEISLVQAGPTMAKEAQVQVELILPTSETLLEDTLSTPTDTSDRATTEARMLPCHILLGGEKWHVTLPLGGAQLVTEEPNLSRRSPALQSKIGAWPWVSMALDDSSADGQRRRRLVSRGSTVRMMAAGDAEAADSGSKDQEVARL</sequence>
<feature type="region of interest" description="Disordered" evidence="1">
    <location>
        <begin position="174"/>
        <end position="193"/>
    </location>
</feature>
<keyword evidence="3" id="KW-1185">Reference proteome</keyword>